<name>A0A1G9MDZ9_9BACT</name>
<dbReference type="STRING" id="563176.SAMN04488090_1563"/>
<dbReference type="InterPro" id="IPR005627">
    <property type="entry name" value="CutC-like"/>
</dbReference>
<dbReference type="OrthoDB" id="9815677at2"/>
<dbReference type="Gene3D" id="3.20.20.380">
    <property type="entry name" value="Copper homeostasis (CutC) domain"/>
    <property type="match status" value="1"/>
</dbReference>
<evidence type="ECO:0000256" key="1">
    <source>
        <dbReference type="ARBA" id="ARBA00007768"/>
    </source>
</evidence>
<dbReference type="RefSeq" id="WP_093200034.1">
    <property type="nucleotide sequence ID" value="NZ_FNGS01000003.1"/>
</dbReference>
<evidence type="ECO:0000313" key="3">
    <source>
        <dbReference type="EMBL" id="SDL72439.1"/>
    </source>
</evidence>
<sequence length="253" mass="26445">MSKQQTRKVEVCAYSLESCLAAEEAGADRIELCASPFEGGTTPPAGMAYLAVHAVSLPVNVMVRPRGGDFCYDETEFAVMKAEIEAFKAIGVAGIVLGILTPEGEIDIARTRELTELAAPLPVTFHRAIDFAVDMEKAVEDVIAAGCRIILTSGGKDKAPDGAETIARMVAAAAGRIDIMAGSGVSGANATRLLQTGADALHLTGKVDRDSAMAFRKPGIALGGVPSVPEYAISYTDPARVKAVVDAVRQWPA</sequence>
<dbReference type="FunFam" id="3.20.20.380:FF:000001">
    <property type="entry name" value="Copper homeostasis protein CutC"/>
    <property type="match status" value="1"/>
</dbReference>
<dbReference type="EMBL" id="FNGS01000003">
    <property type="protein sequence ID" value="SDL72439.1"/>
    <property type="molecule type" value="Genomic_DNA"/>
</dbReference>
<dbReference type="GO" id="GO:0005737">
    <property type="term" value="C:cytoplasm"/>
    <property type="evidence" value="ECO:0007669"/>
    <property type="project" value="UniProtKB-SubCell"/>
</dbReference>
<comment type="similarity">
    <text evidence="1 2">Belongs to the CutC family.</text>
</comment>
<dbReference type="GO" id="GO:0005507">
    <property type="term" value="F:copper ion binding"/>
    <property type="evidence" value="ECO:0007669"/>
    <property type="project" value="TreeGrafter"/>
</dbReference>
<proteinExistence type="inferred from homology"/>
<keyword evidence="2" id="KW-0963">Cytoplasm</keyword>
<dbReference type="InterPro" id="IPR036822">
    <property type="entry name" value="CutC-like_dom_sf"/>
</dbReference>
<organism evidence="3 4">
    <name type="scientific">Siphonobacter aquaeclarae</name>
    <dbReference type="NCBI Taxonomy" id="563176"/>
    <lineage>
        <taxon>Bacteria</taxon>
        <taxon>Pseudomonadati</taxon>
        <taxon>Bacteroidota</taxon>
        <taxon>Cytophagia</taxon>
        <taxon>Cytophagales</taxon>
        <taxon>Cytophagaceae</taxon>
        <taxon>Siphonobacter</taxon>
    </lineage>
</organism>
<comment type="caution">
    <text evidence="2">Once thought to be involved in copper homeostasis, experiments in E.coli have shown this is not the case.</text>
</comment>
<dbReference type="PANTHER" id="PTHR12598">
    <property type="entry name" value="COPPER HOMEOSTASIS PROTEIN CUTC"/>
    <property type="match status" value="1"/>
</dbReference>
<reference evidence="3 4" key="1">
    <citation type="submission" date="2016-10" db="EMBL/GenBank/DDBJ databases">
        <authorList>
            <person name="de Groot N.N."/>
        </authorList>
    </citation>
    <scope>NUCLEOTIDE SEQUENCE [LARGE SCALE GENOMIC DNA]</scope>
    <source>
        <strain evidence="3 4">DSM 21668</strain>
    </source>
</reference>
<dbReference type="HAMAP" id="MF_00795">
    <property type="entry name" value="CutC"/>
    <property type="match status" value="1"/>
</dbReference>
<evidence type="ECO:0000313" key="4">
    <source>
        <dbReference type="Proteomes" id="UP000198901"/>
    </source>
</evidence>
<comment type="subcellular location">
    <subcellularLocation>
        <location evidence="2">Cytoplasm</location>
    </subcellularLocation>
</comment>
<evidence type="ECO:0000256" key="2">
    <source>
        <dbReference type="HAMAP-Rule" id="MF_00795"/>
    </source>
</evidence>
<gene>
    <name evidence="2" type="primary">cutC</name>
    <name evidence="3" type="ORF">SAMN04488090_1563</name>
</gene>
<keyword evidence="4" id="KW-1185">Reference proteome</keyword>
<dbReference type="Proteomes" id="UP000198901">
    <property type="component" value="Unassembled WGS sequence"/>
</dbReference>
<dbReference type="AlphaFoldDB" id="A0A1G9MDZ9"/>
<dbReference type="CDD" id="cd00945">
    <property type="entry name" value="Aldolase_Class_I"/>
    <property type="match status" value="1"/>
</dbReference>
<protein>
    <recommendedName>
        <fullName evidence="2">PF03932 family protein CutC</fullName>
    </recommendedName>
</protein>
<dbReference type="Pfam" id="PF03932">
    <property type="entry name" value="CutC"/>
    <property type="match status" value="1"/>
</dbReference>
<dbReference type="PANTHER" id="PTHR12598:SF0">
    <property type="entry name" value="COPPER HOMEOSTASIS PROTEIN CUTC HOMOLOG"/>
    <property type="match status" value="1"/>
</dbReference>
<dbReference type="SUPFAM" id="SSF110395">
    <property type="entry name" value="CutC-like"/>
    <property type="match status" value="1"/>
</dbReference>
<accession>A0A1G9MDZ9</accession>